<organism evidence="3 4">
    <name type="scientific">Mycobacterium colombiense</name>
    <dbReference type="NCBI Taxonomy" id="339268"/>
    <lineage>
        <taxon>Bacteria</taxon>
        <taxon>Bacillati</taxon>
        <taxon>Actinomycetota</taxon>
        <taxon>Actinomycetes</taxon>
        <taxon>Mycobacteriales</taxon>
        <taxon>Mycobacteriaceae</taxon>
        <taxon>Mycobacterium</taxon>
        <taxon>Mycobacterium avium complex (MAC)</taxon>
    </lineage>
</organism>
<reference evidence="3 4" key="1">
    <citation type="submission" date="2016-06" db="EMBL/GenBank/DDBJ databases">
        <authorList>
            <person name="Kjaerup R.B."/>
            <person name="Dalgaard T.S."/>
            <person name="Juul-Madsen H.R."/>
        </authorList>
    </citation>
    <scope>NUCLEOTIDE SEQUENCE [LARGE SCALE GENOMIC DNA]</scope>
    <source>
        <strain evidence="3 4">E2464</strain>
    </source>
</reference>
<dbReference type="InterPro" id="IPR050508">
    <property type="entry name" value="Methyltransf_Superfamily"/>
</dbReference>
<gene>
    <name evidence="3" type="ORF">A5685_22170</name>
</gene>
<evidence type="ECO:0000256" key="1">
    <source>
        <dbReference type="ARBA" id="ARBA00022603"/>
    </source>
</evidence>
<dbReference type="EMBL" id="LZJS01000054">
    <property type="protein sequence ID" value="OBH63239.1"/>
    <property type="molecule type" value="Genomic_DNA"/>
</dbReference>
<comment type="caution">
    <text evidence="3">The sequence shown here is derived from an EMBL/GenBank/DDBJ whole genome shotgun (WGS) entry which is preliminary data.</text>
</comment>
<feature type="domain" description="Methyltransferase type 11" evidence="2">
    <location>
        <begin position="39"/>
        <end position="133"/>
    </location>
</feature>
<dbReference type="PANTHER" id="PTHR42912:SF93">
    <property type="entry name" value="N6-ADENOSINE-METHYLTRANSFERASE TMT1A"/>
    <property type="match status" value="1"/>
</dbReference>
<accession>A0A1A2SGD5</accession>
<dbReference type="AlphaFoldDB" id="A0A1A2SGD5"/>
<dbReference type="InterPro" id="IPR029063">
    <property type="entry name" value="SAM-dependent_MTases_sf"/>
</dbReference>
<dbReference type="InterPro" id="IPR013216">
    <property type="entry name" value="Methyltransf_11"/>
</dbReference>
<evidence type="ECO:0000313" key="3">
    <source>
        <dbReference type="EMBL" id="OBH63239.1"/>
    </source>
</evidence>
<evidence type="ECO:0000259" key="2">
    <source>
        <dbReference type="Pfam" id="PF08241"/>
    </source>
</evidence>
<dbReference type="GO" id="GO:0008757">
    <property type="term" value="F:S-adenosylmethionine-dependent methyltransferase activity"/>
    <property type="evidence" value="ECO:0007669"/>
    <property type="project" value="InterPro"/>
</dbReference>
<dbReference type="SUPFAM" id="SSF53335">
    <property type="entry name" value="S-adenosyl-L-methionine-dependent methyltransferases"/>
    <property type="match status" value="1"/>
</dbReference>
<dbReference type="GO" id="GO:0032259">
    <property type="term" value="P:methylation"/>
    <property type="evidence" value="ECO:0007669"/>
    <property type="project" value="UniProtKB-KW"/>
</dbReference>
<dbReference type="RefSeq" id="WP_064950891.1">
    <property type="nucleotide sequence ID" value="NZ_LZJS01000054.1"/>
</dbReference>
<dbReference type="PANTHER" id="PTHR42912">
    <property type="entry name" value="METHYLTRANSFERASE"/>
    <property type="match status" value="1"/>
</dbReference>
<sequence>MAMNLLHRRRCSSAGWEKAVADELLPWALRGVELGARTLEIGPGYGATLRALLERTASLTAVEVDAAMADRLQRLYGDRARIIHGDGGETGLPADHFTSVVCFTMLHHVPRPELQDRLFAEAFRVLQPGGVFAGSDGVPSWAFRLIHVGDTYNPIAPSDLPGRLRAAGFSDVDTDVRGGRQKWRATKPSARR</sequence>
<name>A0A1A2SGD5_9MYCO</name>
<proteinExistence type="predicted"/>
<dbReference type="Gene3D" id="3.40.50.150">
    <property type="entry name" value="Vaccinia Virus protein VP39"/>
    <property type="match status" value="1"/>
</dbReference>
<dbReference type="Proteomes" id="UP000093861">
    <property type="component" value="Unassembled WGS sequence"/>
</dbReference>
<protein>
    <submittedName>
        <fullName evidence="3">Methyltransferase type 11</fullName>
    </submittedName>
</protein>
<keyword evidence="3" id="KW-0808">Transferase</keyword>
<keyword evidence="1 3" id="KW-0489">Methyltransferase</keyword>
<dbReference type="Pfam" id="PF08241">
    <property type="entry name" value="Methyltransf_11"/>
    <property type="match status" value="1"/>
</dbReference>
<evidence type="ECO:0000313" key="4">
    <source>
        <dbReference type="Proteomes" id="UP000093861"/>
    </source>
</evidence>
<dbReference type="CDD" id="cd02440">
    <property type="entry name" value="AdoMet_MTases"/>
    <property type="match status" value="1"/>
</dbReference>